<feature type="signal peptide" evidence="1">
    <location>
        <begin position="1"/>
        <end position="29"/>
    </location>
</feature>
<dbReference type="PROSITE" id="PS51318">
    <property type="entry name" value="TAT"/>
    <property type="match status" value="1"/>
</dbReference>
<keyword evidence="1" id="KW-0732">Signal</keyword>
<dbReference type="InterPro" id="IPR006311">
    <property type="entry name" value="TAT_signal"/>
</dbReference>
<dbReference type="RefSeq" id="WP_090875909.1">
    <property type="nucleotide sequence ID" value="NZ_FMXQ01000003.1"/>
</dbReference>
<proteinExistence type="predicted"/>
<evidence type="ECO:0000256" key="1">
    <source>
        <dbReference type="SAM" id="SignalP"/>
    </source>
</evidence>
<evidence type="ECO:0008006" key="4">
    <source>
        <dbReference type="Google" id="ProtNLM"/>
    </source>
</evidence>
<organism evidence="2 3">
    <name type="scientific">Bauldia litoralis</name>
    <dbReference type="NCBI Taxonomy" id="665467"/>
    <lineage>
        <taxon>Bacteria</taxon>
        <taxon>Pseudomonadati</taxon>
        <taxon>Pseudomonadota</taxon>
        <taxon>Alphaproteobacteria</taxon>
        <taxon>Hyphomicrobiales</taxon>
        <taxon>Kaistiaceae</taxon>
        <taxon>Bauldia</taxon>
    </lineage>
</organism>
<feature type="chain" id="PRO_5011506077" description="DUF1402 family protein" evidence="1">
    <location>
        <begin position="30"/>
        <end position="329"/>
    </location>
</feature>
<dbReference type="Proteomes" id="UP000199071">
    <property type="component" value="Unassembled WGS sequence"/>
</dbReference>
<dbReference type="Pfam" id="PF07182">
    <property type="entry name" value="DUF1402"/>
    <property type="match status" value="1"/>
</dbReference>
<accession>A0A1G6BM54</accession>
<reference evidence="2 3" key="1">
    <citation type="submission" date="2016-10" db="EMBL/GenBank/DDBJ databases">
        <authorList>
            <person name="de Groot N.N."/>
        </authorList>
    </citation>
    <scope>NUCLEOTIDE SEQUENCE [LARGE SCALE GENOMIC DNA]</scope>
    <source>
        <strain evidence="2 3">ATCC 35022</strain>
    </source>
</reference>
<keyword evidence="3" id="KW-1185">Reference proteome</keyword>
<dbReference type="STRING" id="665467.SAMN02982931_01621"/>
<dbReference type="EMBL" id="FMXQ01000003">
    <property type="protein sequence ID" value="SDB21716.1"/>
    <property type="molecule type" value="Genomic_DNA"/>
</dbReference>
<evidence type="ECO:0000313" key="2">
    <source>
        <dbReference type="EMBL" id="SDB21716.1"/>
    </source>
</evidence>
<dbReference type="InterPro" id="IPR009842">
    <property type="entry name" value="DUF1402"/>
</dbReference>
<dbReference type="OrthoDB" id="7673021at2"/>
<gene>
    <name evidence="2" type="ORF">SAMN02982931_01621</name>
</gene>
<name>A0A1G6BM54_9HYPH</name>
<dbReference type="AlphaFoldDB" id="A0A1G6BM54"/>
<sequence>MNSFRRFFVATAAALAVVLTGSLPAPVAAADVIVVPPGNQFERQPRVDKGSRALTAMGGGSFKTKYDKVYKLLASDPNLIGGIKKVASIYGIDPIHIIGAIVGEHTYNIDTYDTLQTYYVKAMQYVSNDSLVFANRGDTAAELFARPQFARCNQFNTNYEVWDCRQTTWEDVFMGRFVDGRRYPRDRLHRVYFGPAFAGQTFGFGQLSPVAALAVTDIVNRKAGLPLLSIDDAPEVYQNIMNPETSLHYVAANIRVSIDLYKSIAGFDISQNPGITATLYNLGNAATRARTLRAENAKRAKSGKPPLYPQENFYGWLVNDKEAELRKLL</sequence>
<protein>
    <recommendedName>
        <fullName evidence="4">DUF1402 family protein</fullName>
    </recommendedName>
</protein>
<evidence type="ECO:0000313" key="3">
    <source>
        <dbReference type="Proteomes" id="UP000199071"/>
    </source>
</evidence>